<dbReference type="Proteomes" id="UP000050509">
    <property type="component" value="Unassembled WGS sequence"/>
</dbReference>
<evidence type="ECO:0000313" key="2">
    <source>
        <dbReference type="Proteomes" id="UP000050509"/>
    </source>
</evidence>
<reference evidence="1 2" key="1">
    <citation type="submission" date="2015-09" db="EMBL/GenBank/DDBJ databases">
        <title>Draft genome sequence of Kouleothrix aurantiaca JCM 19913.</title>
        <authorList>
            <person name="Hemp J."/>
        </authorList>
    </citation>
    <scope>NUCLEOTIDE SEQUENCE [LARGE SCALE GENOMIC DNA]</scope>
    <source>
        <strain evidence="1 2">COM-B</strain>
    </source>
</reference>
<dbReference type="EMBL" id="LJCR01000396">
    <property type="protein sequence ID" value="KPV52900.1"/>
    <property type="molecule type" value="Genomic_DNA"/>
</dbReference>
<accession>A0A0P9DAY6</accession>
<organism evidence="1 2">
    <name type="scientific">Kouleothrix aurantiaca</name>
    <dbReference type="NCBI Taxonomy" id="186479"/>
    <lineage>
        <taxon>Bacteria</taxon>
        <taxon>Bacillati</taxon>
        <taxon>Chloroflexota</taxon>
        <taxon>Chloroflexia</taxon>
        <taxon>Chloroflexales</taxon>
        <taxon>Roseiflexineae</taxon>
        <taxon>Roseiflexaceae</taxon>
        <taxon>Kouleothrix</taxon>
    </lineage>
</organism>
<keyword evidence="2" id="KW-1185">Reference proteome</keyword>
<evidence type="ECO:0000313" key="1">
    <source>
        <dbReference type="EMBL" id="KPV52900.1"/>
    </source>
</evidence>
<protein>
    <submittedName>
        <fullName evidence="1">Uncharacterized protein</fullName>
    </submittedName>
</protein>
<proteinExistence type="predicted"/>
<dbReference type="AlphaFoldDB" id="A0A0P9DAY6"/>
<gene>
    <name evidence="1" type="ORF">SE17_12725</name>
</gene>
<sequence length="115" mass="13616">MVDRDEFVAHDEGRTEDRKLYQQIMDDPSLDDEQKEARILEEIGEPFSITKWIEIDILLSWGGPADGYRLYIDSETREVVSGVYYFMPWFGYEERRLSSEELDTVAEMYQVDAYL</sequence>
<comment type="caution">
    <text evidence="1">The sequence shown here is derived from an EMBL/GenBank/DDBJ whole genome shotgun (WGS) entry which is preliminary data.</text>
</comment>
<name>A0A0P9DAY6_9CHLR</name>